<dbReference type="InterPro" id="IPR038508">
    <property type="entry name" value="ArfGAP_dom_sf"/>
</dbReference>
<sequence>MSKMWEVDPETRSKLLAIQQTNDNNRCVDCGSPSPQWASPKFGIFMCLTCSGVHRGLGVHISFVRSITMDAFKPPELARMQAGGNKPWRDFFDAHPDTKMLARSFDECTVAERYDSAPGEEWKERLSAKAEGREYVPGEKKKAAAPAAKKVATTGMGGGPGGAAGGSAAGSRSQTPLSRTRTSDSASGVSRSSSPALSSAAMSKKAQNEAYFARMGNENAARPDDVPPNQGGRYTGFGSGPPPGAERNGSGNGNGFAVDEFQKDPMAALGKGFGWLSTTVGKGAMQGYEGWFKPGVQKFAEGDFAQAARQAAASASKNANDAFARFVEGDEDHQCATQPTATTNTTAARSSASTRARPDADRRDFWDSFGAPPSGPSRDKKDFWDEFAAAAAPKSKSTSIGTSAMKKPAAGSGGAGGAAGKDGDDGWGDW</sequence>
<evidence type="ECO:0000313" key="9">
    <source>
        <dbReference type="Proteomes" id="UP000799766"/>
    </source>
</evidence>
<dbReference type="CDD" id="cd08830">
    <property type="entry name" value="ArfGap_ArfGap1"/>
    <property type="match status" value="1"/>
</dbReference>
<dbReference type="PANTHER" id="PTHR46395">
    <property type="entry name" value="ADP-RIBOSYLATION FACTOR GTPASE-ACTIVATING PROTEIN 1"/>
    <property type="match status" value="1"/>
</dbReference>
<feature type="domain" description="Arf-GAP" evidence="7">
    <location>
        <begin position="12"/>
        <end position="135"/>
    </location>
</feature>
<keyword evidence="1" id="KW-0343">GTPase activation</keyword>
<dbReference type="Pfam" id="PF01412">
    <property type="entry name" value="ArfGap"/>
    <property type="match status" value="1"/>
</dbReference>
<dbReference type="EMBL" id="MU001683">
    <property type="protein sequence ID" value="KAF2456429.1"/>
    <property type="molecule type" value="Genomic_DNA"/>
</dbReference>
<dbReference type="SMART" id="SM00105">
    <property type="entry name" value="ArfGap"/>
    <property type="match status" value="1"/>
</dbReference>
<feature type="region of interest" description="Disordered" evidence="6">
    <location>
        <begin position="129"/>
        <end position="202"/>
    </location>
</feature>
<dbReference type="FunFam" id="1.10.220.150:FF:000014">
    <property type="entry name" value="ADP-ribosylation factor GTPase-activating protein"/>
    <property type="match status" value="1"/>
</dbReference>
<dbReference type="GO" id="GO:0032012">
    <property type="term" value="P:regulation of ARF protein signal transduction"/>
    <property type="evidence" value="ECO:0007669"/>
    <property type="project" value="TreeGrafter"/>
</dbReference>
<dbReference type="InterPro" id="IPR001164">
    <property type="entry name" value="ArfGAP_dom"/>
</dbReference>
<feature type="compositionally biased region" description="Low complexity" evidence="6">
    <location>
        <begin position="183"/>
        <end position="202"/>
    </location>
</feature>
<evidence type="ECO:0000256" key="1">
    <source>
        <dbReference type="ARBA" id="ARBA00022468"/>
    </source>
</evidence>
<evidence type="ECO:0000256" key="6">
    <source>
        <dbReference type="SAM" id="MobiDB-lite"/>
    </source>
</evidence>
<dbReference type="GO" id="GO:0000139">
    <property type="term" value="C:Golgi membrane"/>
    <property type="evidence" value="ECO:0007669"/>
    <property type="project" value="TreeGrafter"/>
</dbReference>
<gene>
    <name evidence="8" type="ORF">BDY21DRAFT_322704</name>
</gene>
<evidence type="ECO:0000313" key="8">
    <source>
        <dbReference type="EMBL" id="KAF2456429.1"/>
    </source>
</evidence>
<evidence type="ECO:0000256" key="3">
    <source>
        <dbReference type="ARBA" id="ARBA00022771"/>
    </source>
</evidence>
<evidence type="ECO:0000256" key="4">
    <source>
        <dbReference type="ARBA" id="ARBA00022833"/>
    </source>
</evidence>
<keyword evidence="3 5" id="KW-0863">Zinc-finger</keyword>
<dbReference type="PRINTS" id="PR00405">
    <property type="entry name" value="REVINTRACTNG"/>
</dbReference>
<evidence type="ECO:0000259" key="7">
    <source>
        <dbReference type="PROSITE" id="PS50115"/>
    </source>
</evidence>
<protein>
    <recommendedName>
        <fullName evidence="7">Arf-GAP domain-containing protein</fullName>
    </recommendedName>
</protein>
<feature type="region of interest" description="Disordered" evidence="6">
    <location>
        <begin position="333"/>
        <end position="430"/>
    </location>
</feature>
<keyword evidence="2" id="KW-0479">Metal-binding</keyword>
<reference evidence="8" key="1">
    <citation type="journal article" date="2020" name="Stud. Mycol.">
        <title>101 Dothideomycetes genomes: a test case for predicting lifestyles and emergence of pathogens.</title>
        <authorList>
            <person name="Haridas S."/>
            <person name="Albert R."/>
            <person name="Binder M."/>
            <person name="Bloem J."/>
            <person name="Labutti K."/>
            <person name="Salamov A."/>
            <person name="Andreopoulos B."/>
            <person name="Baker S."/>
            <person name="Barry K."/>
            <person name="Bills G."/>
            <person name="Bluhm B."/>
            <person name="Cannon C."/>
            <person name="Castanera R."/>
            <person name="Culley D."/>
            <person name="Daum C."/>
            <person name="Ezra D."/>
            <person name="Gonzalez J."/>
            <person name="Henrissat B."/>
            <person name="Kuo A."/>
            <person name="Liang C."/>
            <person name="Lipzen A."/>
            <person name="Lutzoni F."/>
            <person name="Magnuson J."/>
            <person name="Mondo S."/>
            <person name="Nolan M."/>
            <person name="Ohm R."/>
            <person name="Pangilinan J."/>
            <person name="Park H.-J."/>
            <person name="Ramirez L."/>
            <person name="Alfaro M."/>
            <person name="Sun H."/>
            <person name="Tritt A."/>
            <person name="Yoshinaga Y."/>
            <person name="Zwiers L.-H."/>
            <person name="Turgeon B."/>
            <person name="Goodwin S."/>
            <person name="Spatafora J."/>
            <person name="Crous P."/>
            <person name="Grigoriev I."/>
        </authorList>
    </citation>
    <scope>NUCLEOTIDE SEQUENCE</scope>
    <source>
        <strain evidence="8">ATCC 16933</strain>
    </source>
</reference>
<dbReference type="GO" id="GO:0008270">
    <property type="term" value="F:zinc ion binding"/>
    <property type="evidence" value="ECO:0007669"/>
    <property type="project" value="UniProtKB-KW"/>
</dbReference>
<keyword evidence="4" id="KW-0862">Zinc</keyword>
<organism evidence="8 9">
    <name type="scientific">Lineolata rhizophorae</name>
    <dbReference type="NCBI Taxonomy" id="578093"/>
    <lineage>
        <taxon>Eukaryota</taxon>
        <taxon>Fungi</taxon>
        <taxon>Dikarya</taxon>
        <taxon>Ascomycota</taxon>
        <taxon>Pezizomycotina</taxon>
        <taxon>Dothideomycetes</taxon>
        <taxon>Dothideomycetes incertae sedis</taxon>
        <taxon>Lineolatales</taxon>
        <taxon>Lineolataceae</taxon>
        <taxon>Lineolata</taxon>
    </lineage>
</organism>
<keyword evidence="9" id="KW-1185">Reference proteome</keyword>
<dbReference type="OrthoDB" id="983479at2759"/>
<feature type="region of interest" description="Disordered" evidence="6">
    <location>
        <begin position="219"/>
        <end position="254"/>
    </location>
</feature>
<evidence type="ECO:0000256" key="2">
    <source>
        <dbReference type="ARBA" id="ARBA00022723"/>
    </source>
</evidence>
<feature type="compositionally biased region" description="Gly residues" evidence="6">
    <location>
        <begin position="155"/>
        <end position="168"/>
    </location>
</feature>
<dbReference type="InterPro" id="IPR037278">
    <property type="entry name" value="ARFGAP/RecO"/>
</dbReference>
<feature type="compositionally biased region" description="Low complexity" evidence="6">
    <location>
        <begin position="336"/>
        <end position="355"/>
    </location>
</feature>
<dbReference type="Gene3D" id="1.10.220.150">
    <property type="entry name" value="Arf GTPase activating protein"/>
    <property type="match status" value="1"/>
</dbReference>
<dbReference type="GO" id="GO:0005096">
    <property type="term" value="F:GTPase activator activity"/>
    <property type="evidence" value="ECO:0007669"/>
    <property type="project" value="UniProtKB-KW"/>
</dbReference>
<dbReference type="Proteomes" id="UP000799766">
    <property type="component" value="Unassembled WGS sequence"/>
</dbReference>
<accession>A0A6A6NXI9</accession>
<dbReference type="PANTHER" id="PTHR46395:SF1">
    <property type="entry name" value="ADP-RIBOSYLATION FACTOR GTPASE-ACTIVATING PROTEIN 1"/>
    <property type="match status" value="1"/>
</dbReference>
<feature type="compositionally biased region" description="Low complexity" evidence="6">
    <location>
        <begin position="144"/>
        <end position="154"/>
    </location>
</feature>
<feature type="compositionally biased region" description="Basic and acidic residues" evidence="6">
    <location>
        <begin position="129"/>
        <end position="142"/>
    </location>
</feature>
<feature type="compositionally biased region" description="Gly residues" evidence="6">
    <location>
        <begin position="411"/>
        <end position="420"/>
    </location>
</feature>
<dbReference type="AlphaFoldDB" id="A0A6A6NXI9"/>
<evidence type="ECO:0000256" key="5">
    <source>
        <dbReference type="PROSITE-ProRule" id="PRU00288"/>
    </source>
</evidence>
<proteinExistence type="predicted"/>
<feature type="compositionally biased region" description="Basic and acidic residues" evidence="6">
    <location>
        <begin position="356"/>
        <end position="366"/>
    </location>
</feature>
<dbReference type="PROSITE" id="PS50115">
    <property type="entry name" value="ARFGAP"/>
    <property type="match status" value="1"/>
</dbReference>
<dbReference type="GO" id="GO:0030100">
    <property type="term" value="P:regulation of endocytosis"/>
    <property type="evidence" value="ECO:0007669"/>
    <property type="project" value="TreeGrafter"/>
</dbReference>
<name>A0A6A6NXI9_9PEZI</name>
<dbReference type="SUPFAM" id="SSF57863">
    <property type="entry name" value="ArfGap/RecO-like zinc finger"/>
    <property type="match status" value="1"/>
</dbReference>